<dbReference type="InterPro" id="IPR036388">
    <property type="entry name" value="WH-like_DNA-bd_sf"/>
</dbReference>
<evidence type="ECO:0000313" key="2">
    <source>
        <dbReference type="EMBL" id="CUX23033.1"/>
    </source>
</evidence>
<gene>
    <name evidence="2" type="ORF">AGR4C_Cc20003</name>
</gene>
<evidence type="ECO:0000313" key="3">
    <source>
        <dbReference type="Proteomes" id="UP000191897"/>
    </source>
</evidence>
<dbReference type="Proteomes" id="UP000191897">
    <property type="component" value="Unassembled WGS sequence"/>
</dbReference>
<dbReference type="EMBL" id="FBWC01000011">
    <property type="protein sequence ID" value="CUX23033.1"/>
    <property type="molecule type" value="Genomic_DNA"/>
</dbReference>
<protein>
    <recommendedName>
        <fullName evidence="1">HTH luxR-type domain-containing protein</fullName>
    </recommendedName>
</protein>
<reference evidence="2 3" key="1">
    <citation type="submission" date="2016-01" db="EMBL/GenBank/DDBJ databases">
        <authorList>
            <person name="Oliw E.H."/>
        </authorList>
    </citation>
    <scope>NUCLEOTIDE SEQUENCE [LARGE SCALE GENOMIC DNA]</scope>
    <source>
        <strain evidence="2 3">Kerr 14</strain>
    </source>
</reference>
<dbReference type="GO" id="GO:0006355">
    <property type="term" value="P:regulation of DNA-templated transcription"/>
    <property type="evidence" value="ECO:0007669"/>
    <property type="project" value="InterPro"/>
</dbReference>
<dbReference type="RefSeq" id="WP_003507304.1">
    <property type="nucleotide sequence ID" value="NZ_LT009730.1"/>
</dbReference>
<organism evidence="2 3">
    <name type="scientific">Agrobacterium tumefaciens str. Kerr 14</name>
    <dbReference type="NCBI Taxonomy" id="1183424"/>
    <lineage>
        <taxon>Bacteria</taxon>
        <taxon>Pseudomonadati</taxon>
        <taxon>Pseudomonadota</taxon>
        <taxon>Alphaproteobacteria</taxon>
        <taxon>Hyphomicrobiales</taxon>
        <taxon>Rhizobiaceae</taxon>
        <taxon>Rhizobium/Agrobacterium group</taxon>
        <taxon>Agrobacterium</taxon>
        <taxon>Agrobacterium tumefaciens complex</taxon>
    </lineage>
</organism>
<dbReference type="InterPro" id="IPR000792">
    <property type="entry name" value="Tscrpt_reg_LuxR_C"/>
</dbReference>
<dbReference type="SUPFAM" id="SSF46894">
    <property type="entry name" value="C-terminal effector domain of the bipartite response regulators"/>
    <property type="match status" value="1"/>
</dbReference>
<feature type="domain" description="HTH luxR-type" evidence="1">
    <location>
        <begin position="14"/>
        <end position="71"/>
    </location>
</feature>
<dbReference type="GO" id="GO:0003677">
    <property type="term" value="F:DNA binding"/>
    <property type="evidence" value="ECO:0007669"/>
    <property type="project" value="InterPro"/>
</dbReference>
<sequence length="81" mass="9021">MSSNTPHEHRQTREIILSERERQYLGLVARGKHPSHVALITGADEADVKDTLERVRQRLGAANLLNAVSIALLRGLIEQEA</sequence>
<dbReference type="Gene3D" id="1.10.10.10">
    <property type="entry name" value="Winged helix-like DNA-binding domain superfamily/Winged helix DNA-binding domain"/>
    <property type="match status" value="1"/>
</dbReference>
<name>A0A1S7PM50_AGRTU</name>
<accession>A0A1S7PM50</accession>
<evidence type="ECO:0000259" key="1">
    <source>
        <dbReference type="SMART" id="SM00421"/>
    </source>
</evidence>
<proteinExistence type="predicted"/>
<dbReference type="InterPro" id="IPR016032">
    <property type="entry name" value="Sig_transdc_resp-reg_C-effctor"/>
</dbReference>
<dbReference type="AlphaFoldDB" id="A0A1S7PM50"/>
<dbReference type="SMART" id="SM00421">
    <property type="entry name" value="HTH_LUXR"/>
    <property type="match status" value="1"/>
</dbReference>
<dbReference type="GeneID" id="92924693"/>